<evidence type="ECO:0000313" key="2">
    <source>
        <dbReference type="Proteomes" id="UP000805704"/>
    </source>
</evidence>
<protein>
    <submittedName>
        <fullName evidence="1">Uncharacterized protein</fullName>
    </submittedName>
</protein>
<dbReference type="Proteomes" id="UP000805704">
    <property type="component" value="Chromosome 12"/>
</dbReference>
<organism evidence="1 2">
    <name type="scientific">Nibea albiflora</name>
    <name type="common">Yellow drum</name>
    <name type="synonym">Corvina albiflora</name>
    <dbReference type="NCBI Taxonomy" id="240163"/>
    <lineage>
        <taxon>Eukaryota</taxon>
        <taxon>Metazoa</taxon>
        <taxon>Chordata</taxon>
        <taxon>Craniata</taxon>
        <taxon>Vertebrata</taxon>
        <taxon>Euteleostomi</taxon>
        <taxon>Actinopterygii</taxon>
        <taxon>Neopterygii</taxon>
        <taxon>Teleostei</taxon>
        <taxon>Neoteleostei</taxon>
        <taxon>Acanthomorphata</taxon>
        <taxon>Eupercaria</taxon>
        <taxon>Sciaenidae</taxon>
        <taxon>Nibea</taxon>
    </lineage>
</organism>
<gene>
    <name evidence="1" type="ORF">GBF38_020772</name>
</gene>
<name>A0ACB7FFA8_NIBAL</name>
<evidence type="ECO:0000313" key="1">
    <source>
        <dbReference type="EMBL" id="KAG8012849.1"/>
    </source>
</evidence>
<accession>A0ACB7FFA8</accession>
<dbReference type="EMBL" id="CM024800">
    <property type="protein sequence ID" value="KAG8012849.1"/>
    <property type="molecule type" value="Genomic_DNA"/>
</dbReference>
<proteinExistence type="predicted"/>
<sequence>MPRPSRIRLSPWIETLILSYGSHPQVEEGGGGGGSSGWLKAHVIGLGPMSQSQAQGSEGPTALLFLSDEVLQIPAMLTASAWERLQYQEERESLASLLNTTVYIQDYQLQVSHDHGEDQMQVLLISRRAGYDCGRSG</sequence>
<keyword evidence="2" id="KW-1185">Reference proteome</keyword>
<reference evidence="1" key="1">
    <citation type="submission" date="2020-04" db="EMBL/GenBank/DDBJ databases">
        <title>A chromosome-scale assembly and high-density genetic map of the yellow drum (Nibea albiflora) genome.</title>
        <authorList>
            <person name="Xu D."/>
            <person name="Zhang W."/>
            <person name="Chen R."/>
            <person name="Tan P."/>
            <person name="Wang L."/>
            <person name="Song H."/>
            <person name="Tian L."/>
            <person name="Zhu Q."/>
            <person name="Wang B."/>
        </authorList>
    </citation>
    <scope>NUCLEOTIDE SEQUENCE</scope>
    <source>
        <strain evidence="1">ZJHYS-2018</strain>
    </source>
</reference>
<comment type="caution">
    <text evidence="1">The sequence shown here is derived from an EMBL/GenBank/DDBJ whole genome shotgun (WGS) entry which is preliminary data.</text>
</comment>